<dbReference type="Gene3D" id="3.20.20.120">
    <property type="entry name" value="Enolase-like C-terminal domain"/>
    <property type="match status" value="1"/>
</dbReference>
<keyword evidence="8" id="KW-1185">Reference proteome</keyword>
<keyword evidence="4 5" id="KW-0413">Isomerase</keyword>
<dbReference type="Gene3D" id="3.30.390.10">
    <property type="entry name" value="Enolase-like, N-terminal domain"/>
    <property type="match status" value="1"/>
</dbReference>
<evidence type="ECO:0000256" key="3">
    <source>
        <dbReference type="ARBA" id="ARBA00022842"/>
    </source>
</evidence>
<sequence>MFEKLGKVRGQVRFEGWELARPFKIARGIATHVDLVIVELTAGELKGYGECCPVPRYGESLDSVLVQVRETIALIEAGTSWDELHDTLPAGAARNAVDCAMWDLLAKVTGIPVWSLAEVPPLTPVETVYTISLDTPSLMAAQAAGAGAHKNLKVKLGSAFGDMDRIKAVREVVPNVRLIIDANEGWERDQLIEYLPILAELDIQMVEQPLPSDRNHELAGIERIIPVGADESCHTSADIPGLIGLYDVVNIKFDKTGGLTEALRLFATAKSEGFDVMVGCMLGTSLAMAPAMLIAPRCRFVDLDAPLLIGKDRASGLVYNNGTVTPPQSSLWG</sequence>
<dbReference type="SUPFAM" id="SSF54826">
    <property type="entry name" value="Enolase N-terminal domain-like"/>
    <property type="match status" value="1"/>
</dbReference>
<dbReference type="Proteomes" id="UP001595444">
    <property type="component" value="Unassembled WGS sequence"/>
</dbReference>
<proteinExistence type="inferred from homology"/>
<organism evidence="7 8">
    <name type="scientific">Kordiimonas pumila</name>
    <dbReference type="NCBI Taxonomy" id="2161677"/>
    <lineage>
        <taxon>Bacteria</taxon>
        <taxon>Pseudomonadati</taxon>
        <taxon>Pseudomonadota</taxon>
        <taxon>Alphaproteobacteria</taxon>
        <taxon>Kordiimonadales</taxon>
        <taxon>Kordiimonadaceae</taxon>
        <taxon>Kordiimonas</taxon>
    </lineage>
</organism>
<dbReference type="SUPFAM" id="SSF51604">
    <property type="entry name" value="Enolase C-terminal domain-like"/>
    <property type="match status" value="1"/>
</dbReference>
<name>A0ABV7D0K1_9PROT</name>
<dbReference type="InterPro" id="IPR034603">
    <property type="entry name" value="Dipeptide_epimerase"/>
</dbReference>
<comment type="cofactor">
    <cofactor evidence="5">
        <name>Mg(2+)</name>
        <dbReference type="ChEBI" id="CHEBI:18420"/>
    </cofactor>
    <text evidence="5">Binds 1 Mg(2+) ion per subunit.</text>
</comment>
<evidence type="ECO:0000256" key="4">
    <source>
        <dbReference type="ARBA" id="ARBA00023235"/>
    </source>
</evidence>
<comment type="caution">
    <text evidence="7">The sequence shown here is derived from an EMBL/GenBank/DDBJ whole genome shotgun (WGS) entry which is preliminary data.</text>
</comment>
<reference evidence="8" key="1">
    <citation type="journal article" date="2019" name="Int. J. Syst. Evol. Microbiol.">
        <title>The Global Catalogue of Microorganisms (GCM) 10K type strain sequencing project: providing services to taxonomists for standard genome sequencing and annotation.</title>
        <authorList>
            <consortium name="The Broad Institute Genomics Platform"/>
            <consortium name="The Broad Institute Genome Sequencing Center for Infectious Disease"/>
            <person name="Wu L."/>
            <person name="Ma J."/>
        </authorList>
    </citation>
    <scope>NUCLEOTIDE SEQUENCE [LARGE SCALE GENOMIC DNA]</scope>
    <source>
        <strain evidence="8">KCTC 62164</strain>
    </source>
</reference>
<evidence type="ECO:0000256" key="2">
    <source>
        <dbReference type="ARBA" id="ARBA00022723"/>
    </source>
</evidence>
<dbReference type="PROSITE" id="PS00909">
    <property type="entry name" value="MR_MLE_2"/>
    <property type="match status" value="1"/>
</dbReference>
<dbReference type="EC" id="5.1.1.-" evidence="5"/>
<protein>
    <recommendedName>
        <fullName evidence="5">Dipeptide epimerase</fullName>
        <ecNumber evidence="5">5.1.1.-</ecNumber>
    </recommendedName>
</protein>
<dbReference type="SFLD" id="SFLDF00010">
    <property type="entry name" value="dipeptide_epimerase"/>
    <property type="match status" value="1"/>
</dbReference>
<evidence type="ECO:0000256" key="1">
    <source>
        <dbReference type="ARBA" id="ARBA00008031"/>
    </source>
</evidence>
<dbReference type="RefSeq" id="WP_194212786.1">
    <property type="nucleotide sequence ID" value="NZ_CP061205.1"/>
</dbReference>
<dbReference type="InterPro" id="IPR036849">
    <property type="entry name" value="Enolase-like_C_sf"/>
</dbReference>
<dbReference type="Pfam" id="PF02746">
    <property type="entry name" value="MR_MLE_N"/>
    <property type="match status" value="1"/>
</dbReference>
<keyword evidence="2 5" id="KW-0479">Metal-binding</keyword>
<dbReference type="SMART" id="SM00922">
    <property type="entry name" value="MR_MLE"/>
    <property type="match status" value="1"/>
</dbReference>
<dbReference type="Pfam" id="PF13378">
    <property type="entry name" value="MR_MLE_C"/>
    <property type="match status" value="1"/>
</dbReference>
<comment type="similarity">
    <text evidence="1 5">Belongs to the mandelate racemase/muconate lactonizing enzyme family.</text>
</comment>
<evidence type="ECO:0000259" key="6">
    <source>
        <dbReference type="SMART" id="SM00922"/>
    </source>
</evidence>
<dbReference type="InterPro" id="IPR034593">
    <property type="entry name" value="DgoD-like"/>
</dbReference>
<gene>
    <name evidence="7" type="primary">dgcA</name>
    <name evidence="7" type="ORF">ACFOKA_02095</name>
</gene>
<dbReference type="PANTHER" id="PTHR48080">
    <property type="entry name" value="D-GALACTONATE DEHYDRATASE-RELATED"/>
    <property type="match status" value="1"/>
</dbReference>
<dbReference type="InterPro" id="IPR029017">
    <property type="entry name" value="Enolase-like_N"/>
</dbReference>
<dbReference type="InterPro" id="IPR013341">
    <property type="entry name" value="Mandelate_racemase_N_dom"/>
</dbReference>
<evidence type="ECO:0000256" key="5">
    <source>
        <dbReference type="RuleBase" id="RU366006"/>
    </source>
</evidence>
<dbReference type="InterPro" id="IPR029065">
    <property type="entry name" value="Enolase_C-like"/>
</dbReference>
<dbReference type="InterPro" id="IPR013342">
    <property type="entry name" value="Mandelate_racemase_C"/>
</dbReference>
<dbReference type="SFLD" id="SFLDG00180">
    <property type="entry name" value="muconate_cycloisomerase"/>
    <property type="match status" value="1"/>
</dbReference>
<evidence type="ECO:0000313" key="7">
    <source>
        <dbReference type="EMBL" id="MFC3050688.1"/>
    </source>
</evidence>
<accession>A0ABV7D0K1</accession>
<keyword evidence="3 5" id="KW-0460">Magnesium</keyword>
<feature type="domain" description="Mandelate racemase/muconate lactonizing enzyme C-terminal" evidence="6">
    <location>
        <begin position="136"/>
        <end position="228"/>
    </location>
</feature>
<dbReference type="SFLD" id="SFLDS00001">
    <property type="entry name" value="Enolase"/>
    <property type="match status" value="1"/>
</dbReference>
<dbReference type="CDD" id="cd03319">
    <property type="entry name" value="L-Ala-DL-Glu_epimerase"/>
    <property type="match status" value="1"/>
</dbReference>
<dbReference type="NCBIfam" id="NF042940">
    <property type="entry name" value="racemase_DgcA"/>
    <property type="match status" value="1"/>
</dbReference>
<dbReference type="PANTHER" id="PTHR48080:SF3">
    <property type="entry name" value="ENOLASE SUPERFAMILY MEMBER DDB_G0284701"/>
    <property type="match status" value="1"/>
</dbReference>
<dbReference type="InterPro" id="IPR018110">
    <property type="entry name" value="Mandel_Rmase/mucon_lact_enz_CS"/>
</dbReference>
<dbReference type="EMBL" id="JBHRSL010000002">
    <property type="protein sequence ID" value="MFC3050688.1"/>
    <property type="molecule type" value="Genomic_DNA"/>
</dbReference>
<evidence type="ECO:0000313" key="8">
    <source>
        <dbReference type="Proteomes" id="UP001595444"/>
    </source>
</evidence>